<keyword evidence="1" id="KW-0812">Transmembrane</keyword>
<feature type="transmembrane region" description="Helical" evidence="1">
    <location>
        <begin position="106"/>
        <end position="133"/>
    </location>
</feature>
<reference evidence="2" key="1">
    <citation type="journal article" date="2022" name="Int. J. Mol. Sci.">
        <title>Draft Genome of Tanacetum Coccineum: Genomic Comparison of Closely Related Tanacetum-Family Plants.</title>
        <authorList>
            <person name="Yamashiro T."/>
            <person name="Shiraishi A."/>
            <person name="Nakayama K."/>
            <person name="Satake H."/>
        </authorList>
    </citation>
    <scope>NUCLEOTIDE SEQUENCE</scope>
</reference>
<dbReference type="Proteomes" id="UP001151760">
    <property type="component" value="Unassembled WGS sequence"/>
</dbReference>
<gene>
    <name evidence="2" type="ORF">Tco_1004752</name>
</gene>
<comment type="caution">
    <text evidence="2">The sequence shown here is derived from an EMBL/GenBank/DDBJ whole genome shotgun (WGS) entry which is preliminary data.</text>
</comment>
<evidence type="ECO:0000256" key="1">
    <source>
        <dbReference type="SAM" id="Phobius"/>
    </source>
</evidence>
<organism evidence="2 3">
    <name type="scientific">Tanacetum coccineum</name>
    <dbReference type="NCBI Taxonomy" id="301880"/>
    <lineage>
        <taxon>Eukaryota</taxon>
        <taxon>Viridiplantae</taxon>
        <taxon>Streptophyta</taxon>
        <taxon>Embryophyta</taxon>
        <taxon>Tracheophyta</taxon>
        <taxon>Spermatophyta</taxon>
        <taxon>Magnoliopsida</taxon>
        <taxon>eudicotyledons</taxon>
        <taxon>Gunneridae</taxon>
        <taxon>Pentapetalae</taxon>
        <taxon>asterids</taxon>
        <taxon>campanulids</taxon>
        <taxon>Asterales</taxon>
        <taxon>Asteraceae</taxon>
        <taxon>Asteroideae</taxon>
        <taxon>Anthemideae</taxon>
        <taxon>Anthemidinae</taxon>
        <taxon>Tanacetum</taxon>
    </lineage>
</organism>
<proteinExistence type="predicted"/>
<evidence type="ECO:0000313" key="3">
    <source>
        <dbReference type="Proteomes" id="UP001151760"/>
    </source>
</evidence>
<evidence type="ECO:0000313" key="2">
    <source>
        <dbReference type="EMBL" id="GJT61219.1"/>
    </source>
</evidence>
<reference evidence="2" key="2">
    <citation type="submission" date="2022-01" db="EMBL/GenBank/DDBJ databases">
        <authorList>
            <person name="Yamashiro T."/>
            <person name="Shiraishi A."/>
            <person name="Satake H."/>
            <person name="Nakayama K."/>
        </authorList>
    </citation>
    <scope>NUCLEOTIDE SEQUENCE</scope>
</reference>
<keyword evidence="1" id="KW-1133">Transmembrane helix</keyword>
<keyword evidence="1" id="KW-0472">Membrane</keyword>
<name>A0ABQ5FDX0_9ASTR</name>
<protein>
    <submittedName>
        <fullName evidence="2">Uncharacterized protein</fullName>
    </submittedName>
</protein>
<keyword evidence="3" id="KW-1185">Reference proteome</keyword>
<accession>A0ABQ5FDX0</accession>
<dbReference type="EMBL" id="BQNB010017268">
    <property type="protein sequence ID" value="GJT61219.1"/>
    <property type="molecule type" value="Genomic_DNA"/>
</dbReference>
<sequence length="621" mass="69524">MGCHPRSACFRSLSLTQSPILELVKGGKSGDTEHPRLGCPLGKSKEKSTIGLSRILVTLYALVTDEIVPGEESIQGLFIEEHSENGIIKIVIMSFFIKRIFGIESFFLDMIMVFRWAFFIEGVVAIYIVFLIVGKGVYLASFGSEDKEYEDNEDPFGESQSFFEKEVLLFGLRRWDLNGLPPTMFWGGYALYNFLSVRNGVARKRSRTSGSSREGDSKWATTYKGLDEIRVCWGFILQPIDADVTIAGKRGYHRENTFLPCYSFIPGMNHVADFHYMGDAKDFGMQSCYELGKNEADTKALITVNTLENWKEHESGNDEGFAPKEYGMVASCGNDEGAAEVYSLITRNGTDAAAGEFALMGMTSEVCKVIVWKGGLHLFWRLHSSIDHIDLDESQNVLCTKFSTSGGLNSVSNVLSLVITVTSLQRSTQMTLPPVILVSNLQSPSQMIQPLVHQLPVYPHLRVKLEIEVLSYLHLVRIVNYYETQYANDLMVWDISKGTIGFNVHRFTQSNQFVTSSTSQFGKVLFAARQAGSMVGQNQFLLVNLHTDAGDEGIVDRVAMIVLAICDKKNRVLFTDTDCLVLSNDFKLPDESMVLLRVPRKHNLYTFNLNNLAPKENLMFG</sequence>